<evidence type="ECO:0000256" key="8">
    <source>
        <dbReference type="ARBA" id="ARBA00023034"/>
    </source>
</evidence>
<evidence type="ECO:0000256" key="2">
    <source>
        <dbReference type="ARBA" id="ARBA00004922"/>
    </source>
</evidence>
<protein>
    <submittedName>
        <fullName evidence="12">Mannosyltransferase putative-domain-containing protein</fullName>
    </submittedName>
</protein>
<proteinExistence type="inferred from homology"/>
<comment type="pathway">
    <text evidence="2">Protein modification; protein glycosylation.</text>
</comment>
<gene>
    <name evidence="12" type="ORF">BDV26DRAFT_276582</name>
</gene>
<evidence type="ECO:0000256" key="11">
    <source>
        <dbReference type="SAM" id="Phobius"/>
    </source>
</evidence>
<dbReference type="GO" id="GO:0046354">
    <property type="term" value="P:mannan biosynthetic process"/>
    <property type="evidence" value="ECO:0007669"/>
    <property type="project" value="TreeGrafter"/>
</dbReference>
<dbReference type="EMBL" id="ML736453">
    <property type="protein sequence ID" value="KAE8371209.1"/>
    <property type="molecule type" value="Genomic_DNA"/>
</dbReference>
<dbReference type="SUPFAM" id="SSF53448">
    <property type="entry name" value="Nucleotide-diphospho-sugar transferases"/>
    <property type="match status" value="1"/>
</dbReference>
<dbReference type="PANTHER" id="PTHR31646">
    <property type="entry name" value="ALPHA-1,2-MANNOSYLTRANSFERASE MNN2"/>
    <property type="match status" value="1"/>
</dbReference>
<keyword evidence="7 11" id="KW-1133">Transmembrane helix</keyword>
<evidence type="ECO:0000256" key="4">
    <source>
        <dbReference type="ARBA" id="ARBA00022679"/>
    </source>
</evidence>
<dbReference type="OrthoDB" id="4484309at2759"/>
<keyword evidence="13" id="KW-1185">Reference proteome</keyword>
<dbReference type="AlphaFoldDB" id="A0A5N7AQD0"/>
<keyword evidence="5 11" id="KW-0812">Transmembrane</keyword>
<evidence type="ECO:0000256" key="7">
    <source>
        <dbReference type="ARBA" id="ARBA00022989"/>
    </source>
</evidence>
<dbReference type="PANTHER" id="PTHR31646:SF1">
    <property type="entry name" value="ALPHA-1,2-MANNOSYLTRANSFERASE MNN2"/>
    <property type="match status" value="1"/>
</dbReference>
<feature type="compositionally biased region" description="Basic and acidic residues" evidence="10">
    <location>
        <begin position="74"/>
        <end position="86"/>
    </location>
</feature>
<feature type="transmembrane region" description="Helical" evidence="11">
    <location>
        <begin position="12"/>
        <end position="30"/>
    </location>
</feature>
<keyword evidence="8" id="KW-0333">Golgi apparatus</keyword>
<keyword evidence="9 11" id="KW-0472">Membrane</keyword>
<comment type="subcellular location">
    <subcellularLocation>
        <location evidence="1">Golgi apparatus membrane</location>
        <topology evidence="1">Single-pass type II membrane protein</topology>
    </subcellularLocation>
</comment>
<reference evidence="12 13" key="1">
    <citation type="submission" date="2019-04" db="EMBL/GenBank/DDBJ databases">
        <title>Friends and foes A comparative genomics studyof 23 Aspergillus species from section Flavi.</title>
        <authorList>
            <consortium name="DOE Joint Genome Institute"/>
            <person name="Kjaerbolling I."/>
            <person name="Vesth T."/>
            <person name="Frisvad J.C."/>
            <person name="Nybo J.L."/>
            <person name="Theobald S."/>
            <person name="Kildgaard S."/>
            <person name="Isbrandt T."/>
            <person name="Kuo A."/>
            <person name="Sato A."/>
            <person name="Lyhne E.K."/>
            <person name="Kogle M.E."/>
            <person name="Wiebenga A."/>
            <person name="Kun R.S."/>
            <person name="Lubbers R.J."/>
            <person name="Makela M.R."/>
            <person name="Barry K."/>
            <person name="Chovatia M."/>
            <person name="Clum A."/>
            <person name="Daum C."/>
            <person name="Haridas S."/>
            <person name="He G."/>
            <person name="LaButti K."/>
            <person name="Lipzen A."/>
            <person name="Mondo S."/>
            <person name="Riley R."/>
            <person name="Salamov A."/>
            <person name="Simmons B.A."/>
            <person name="Magnuson J.K."/>
            <person name="Henrissat B."/>
            <person name="Mortensen U.H."/>
            <person name="Larsen T.O."/>
            <person name="Devries R.P."/>
            <person name="Grigoriev I.V."/>
            <person name="Machida M."/>
            <person name="Baker S.E."/>
            <person name="Andersen M.R."/>
        </authorList>
    </citation>
    <scope>NUCLEOTIDE SEQUENCE [LARGE SCALE GENOMIC DNA]</scope>
    <source>
        <strain evidence="12 13">IBT 29228</strain>
    </source>
</reference>
<evidence type="ECO:0000256" key="6">
    <source>
        <dbReference type="ARBA" id="ARBA00022968"/>
    </source>
</evidence>
<evidence type="ECO:0000256" key="1">
    <source>
        <dbReference type="ARBA" id="ARBA00004323"/>
    </source>
</evidence>
<keyword evidence="12" id="KW-0328">Glycosyltransferase</keyword>
<evidence type="ECO:0000313" key="12">
    <source>
        <dbReference type="EMBL" id="KAE8371209.1"/>
    </source>
</evidence>
<comment type="similarity">
    <text evidence="3">Belongs to the MNN1/MNT family.</text>
</comment>
<dbReference type="InterPro" id="IPR022751">
    <property type="entry name" value="Alpha_mannosyltransferase"/>
</dbReference>
<dbReference type="GO" id="GO:0000139">
    <property type="term" value="C:Golgi membrane"/>
    <property type="evidence" value="ECO:0007669"/>
    <property type="project" value="UniProtKB-SubCell"/>
</dbReference>
<sequence>MAPSRPHSLRRITLLALGLVAIFIWLFSHYQSHAPEGEATAAEEHSPISSTAHGQFWRQLQPLLTRWAPNCEPPGRHAKAESEGFDPKNTQQPPNLTDMSDEDVLKMKHAHRNFVHAITKDPPTLAYRPGTRGIVSTAGGAYLPVLVISLRMLRQTGSNLPMEVFLADWDEYDGYICQVVLPALNAQCVLLSAILDTVPGSTSHIEKYQYKPFAMLFSSFEEILFLDADAFPLHKPEHVFTSDPFRSKGLLTWPDFWRTTTSPLYYVIAGQDRPAPNLRQSTESGEVFLSKRSHLRTLLLVAYYNYWGPGYYYPLLSQGAAGEGDKETFLAAATVFDEPFYQVSEPLRALGRHTNDGFSGSTMVQYSPMEDYALTSNGEWRIKGADVDPPSPFFVHINFPKFNPATVFSENGPVVKEDGSYTLAWTAPEDVLQSFGPHLQRQLWHEIRWTACALEGKSISWKGQTGICDKVEDYWNTVFS</sequence>
<dbReference type="Proteomes" id="UP000326198">
    <property type="component" value="Unassembled WGS sequence"/>
</dbReference>
<evidence type="ECO:0000256" key="10">
    <source>
        <dbReference type="SAM" id="MobiDB-lite"/>
    </source>
</evidence>
<keyword evidence="6" id="KW-0735">Signal-anchor</keyword>
<feature type="compositionally biased region" description="Polar residues" evidence="10">
    <location>
        <begin position="88"/>
        <end position="98"/>
    </location>
</feature>
<dbReference type="Pfam" id="PF11051">
    <property type="entry name" value="Mannosyl_trans3"/>
    <property type="match status" value="2"/>
</dbReference>
<accession>A0A5N7AQD0</accession>
<evidence type="ECO:0000256" key="9">
    <source>
        <dbReference type="ARBA" id="ARBA00023136"/>
    </source>
</evidence>
<feature type="region of interest" description="Disordered" evidence="10">
    <location>
        <begin position="68"/>
        <end position="99"/>
    </location>
</feature>
<dbReference type="InterPro" id="IPR029044">
    <property type="entry name" value="Nucleotide-diphossugar_trans"/>
</dbReference>
<keyword evidence="4 12" id="KW-0808">Transferase</keyword>
<evidence type="ECO:0000313" key="13">
    <source>
        <dbReference type="Proteomes" id="UP000326198"/>
    </source>
</evidence>
<organism evidence="12 13">
    <name type="scientific">Aspergillus bertholletiae</name>
    <dbReference type="NCBI Taxonomy" id="1226010"/>
    <lineage>
        <taxon>Eukaryota</taxon>
        <taxon>Fungi</taxon>
        <taxon>Dikarya</taxon>
        <taxon>Ascomycota</taxon>
        <taxon>Pezizomycotina</taxon>
        <taxon>Eurotiomycetes</taxon>
        <taxon>Eurotiomycetidae</taxon>
        <taxon>Eurotiales</taxon>
        <taxon>Aspergillaceae</taxon>
        <taxon>Aspergillus</taxon>
        <taxon>Aspergillus subgen. Circumdati</taxon>
    </lineage>
</organism>
<evidence type="ECO:0000256" key="5">
    <source>
        <dbReference type="ARBA" id="ARBA00022692"/>
    </source>
</evidence>
<dbReference type="GO" id="GO:0000026">
    <property type="term" value="F:alpha-1,2-mannosyltransferase activity"/>
    <property type="evidence" value="ECO:0007669"/>
    <property type="project" value="TreeGrafter"/>
</dbReference>
<evidence type="ECO:0000256" key="3">
    <source>
        <dbReference type="ARBA" id="ARBA00009105"/>
    </source>
</evidence>
<name>A0A5N7AQD0_9EURO</name>